<keyword evidence="6" id="KW-1185">Reference proteome</keyword>
<dbReference type="InterPro" id="IPR006115">
    <property type="entry name" value="6PGDH_NADP-bd"/>
</dbReference>
<gene>
    <name evidence="5" type="ORF">DY023_17365</name>
</gene>
<name>A0A371NPE6_9MICO</name>
<dbReference type="GO" id="GO:0050661">
    <property type="term" value="F:NADP binding"/>
    <property type="evidence" value="ECO:0007669"/>
    <property type="project" value="InterPro"/>
</dbReference>
<dbReference type="PIRSF" id="PIRSF000103">
    <property type="entry name" value="HIBADH"/>
    <property type="match status" value="1"/>
</dbReference>
<organism evidence="5 6">
    <name type="scientific">Microbacterium bovistercoris</name>
    <dbReference type="NCBI Taxonomy" id="2293570"/>
    <lineage>
        <taxon>Bacteria</taxon>
        <taxon>Bacillati</taxon>
        <taxon>Actinomycetota</taxon>
        <taxon>Actinomycetes</taxon>
        <taxon>Micrococcales</taxon>
        <taxon>Microbacteriaceae</taxon>
        <taxon>Microbacterium</taxon>
    </lineage>
</organism>
<evidence type="ECO:0000313" key="6">
    <source>
        <dbReference type="Proteomes" id="UP000262172"/>
    </source>
</evidence>
<comment type="caution">
    <text evidence="5">The sequence shown here is derived from an EMBL/GenBank/DDBJ whole genome shotgun (WGS) entry which is preliminary data.</text>
</comment>
<dbReference type="Gene3D" id="3.40.50.720">
    <property type="entry name" value="NAD(P)-binding Rossmann-like Domain"/>
    <property type="match status" value="1"/>
</dbReference>
<protein>
    <submittedName>
        <fullName evidence="5">NAD(P)-dependent oxidoreductase</fullName>
    </submittedName>
</protein>
<dbReference type="AlphaFoldDB" id="A0A371NPE6"/>
<sequence length="297" mass="30288">MTTEKSPVTVIGLGPMGTAIATALVEAGHPTTVWNRTAAKAEPLVAKGAVLAGSAADAVTQSPLVIVSLLDYDTSDAVLHPIASVLTGRTVVNLTADTPARSRQAADWAAEHGITYVDGAVMSPAFTIGTPDAVVLYSGPEDAYRSCADTLSALGGSHTFLGSDPGRAAAYDLALLDIFWTSMTGLTHAFALAEAEGIRAAELAPFALGIAALLPGSVADMAERLSTGRFRAGISSIRSNVATMDHIIHAAASRGMDAGPLGAVRSFAQEVIDAGGGDDDIARLARGYLTATANRSS</sequence>
<dbReference type="RefSeq" id="WP_116243592.1">
    <property type="nucleotide sequence ID" value="NZ_QUAB01000048.1"/>
</dbReference>
<accession>A0A371NPE6</accession>
<dbReference type="Gene3D" id="1.10.1040.10">
    <property type="entry name" value="N-(1-d-carboxylethyl)-l-norvaline Dehydrogenase, domain 2"/>
    <property type="match status" value="1"/>
</dbReference>
<proteinExistence type="inferred from homology"/>
<dbReference type="PANTHER" id="PTHR43580">
    <property type="entry name" value="OXIDOREDUCTASE GLYR1-RELATED"/>
    <property type="match status" value="1"/>
</dbReference>
<dbReference type="EMBL" id="QUAB01000048">
    <property type="protein sequence ID" value="REJ04074.1"/>
    <property type="molecule type" value="Genomic_DNA"/>
</dbReference>
<dbReference type="Pfam" id="PF03446">
    <property type="entry name" value="NAD_binding_2"/>
    <property type="match status" value="1"/>
</dbReference>
<dbReference type="GO" id="GO:0016491">
    <property type="term" value="F:oxidoreductase activity"/>
    <property type="evidence" value="ECO:0007669"/>
    <property type="project" value="UniProtKB-KW"/>
</dbReference>
<dbReference type="InterPro" id="IPR036291">
    <property type="entry name" value="NAD(P)-bd_dom_sf"/>
</dbReference>
<evidence type="ECO:0000259" key="4">
    <source>
        <dbReference type="Pfam" id="PF21761"/>
    </source>
</evidence>
<evidence type="ECO:0000256" key="1">
    <source>
        <dbReference type="ARBA" id="ARBA00009080"/>
    </source>
</evidence>
<dbReference type="Proteomes" id="UP000262172">
    <property type="component" value="Unassembled WGS sequence"/>
</dbReference>
<feature type="domain" description="6-phosphogluconate dehydrogenase NADP-binding" evidence="3">
    <location>
        <begin position="8"/>
        <end position="161"/>
    </location>
</feature>
<evidence type="ECO:0000256" key="2">
    <source>
        <dbReference type="ARBA" id="ARBA00023002"/>
    </source>
</evidence>
<dbReference type="SUPFAM" id="SSF51735">
    <property type="entry name" value="NAD(P)-binding Rossmann-fold domains"/>
    <property type="match status" value="1"/>
</dbReference>
<dbReference type="InterPro" id="IPR015815">
    <property type="entry name" value="HIBADH-related"/>
</dbReference>
<dbReference type="Pfam" id="PF21761">
    <property type="entry name" value="RedAm-like_C"/>
    <property type="match status" value="1"/>
</dbReference>
<evidence type="ECO:0000313" key="5">
    <source>
        <dbReference type="EMBL" id="REJ04074.1"/>
    </source>
</evidence>
<dbReference type="InterPro" id="IPR051265">
    <property type="entry name" value="HIBADH-related_NP60_sf"/>
</dbReference>
<feature type="domain" description="NADPH-dependent reductive aminase-like C-terminal" evidence="4">
    <location>
        <begin position="164"/>
        <end position="286"/>
    </location>
</feature>
<dbReference type="PANTHER" id="PTHR43580:SF2">
    <property type="entry name" value="CYTOKINE-LIKE NUCLEAR FACTOR N-PAC"/>
    <property type="match status" value="1"/>
</dbReference>
<comment type="similarity">
    <text evidence="1">Belongs to the HIBADH-related family.</text>
</comment>
<keyword evidence="2" id="KW-0560">Oxidoreductase</keyword>
<reference evidence="5 6" key="1">
    <citation type="submission" date="2018-08" db="EMBL/GenBank/DDBJ databases">
        <title>Isolation, diversity and antifungal activity of Actinobacteria from cow dung.</title>
        <authorList>
            <person name="Ling L."/>
        </authorList>
    </citation>
    <scope>NUCLEOTIDE SEQUENCE [LARGE SCALE GENOMIC DNA]</scope>
    <source>
        <strain evidence="5 6">NEAU-LLE</strain>
    </source>
</reference>
<evidence type="ECO:0000259" key="3">
    <source>
        <dbReference type="Pfam" id="PF03446"/>
    </source>
</evidence>
<dbReference type="InterPro" id="IPR048666">
    <property type="entry name" value="RedAm-like_C"/>
</dbReference>
<dbReference type="OrthoDB" id="3185659at2"/>
<dbReference type="InterPro" id="IPR013328">
    <property type="entry name" value="6PGD_dom2"/>
</dbReference>